<dbReference type="RefSeq" id="WP_190580966.1">
    <property type="nucleotide sequence ID" value="NZ_JACJQY010000045.1"/>
</dbReference>
<dbReference type="EMBL" id="JACJQY010000045">
    <property type="protein sequence ID" value="MBD2319221.1"/>
    <property type="molecule type" value="Genomic_DNA"/>
</dbReference>
<sequence length="355" mass="40111">MQVLKTALSFLELNTIADEYVQIHQYWSRHTRNTSEDYSYVYSRLDSETIRYYRLINMRLSSPRQIYGVITLKFKCLFIFSLVFMNMRSPAHAQAIANDIFPTQTCQQLANGRYAVIIDRPVNQLPQLPEFLAISVLPCRYFTVSMTFLGSFENVNASIYRASQIRQMGLDAVVHSFTDKNNNSAQHFRAAALLIEVPLNADLAIQQVRMLTGKPSFLATFNNRPVILSAPLSSQQTANILANNLRSQGFAAQSVGAIWISDSDPVNKPANTNQVLSNSSISQTSTNARKVYQLLIPMDNNQNLKQASYITSDAFPKIVRGRSYLQIRSYKDIGNAIRERDRLSTKFLGVILVSN</sequence>
<reference evidence="1 2" key="1">
    <citation type="journal article" date="2020" name="ISME J.">
        <title>Comparative genomics reveals insights into cyanobacterial evolution and habitat adaptation.</title>
        <authorList>
            <person name="Chen M.Y."/>
            <person name="Teng W.K."/>
            <person name="Zhao L."/>
            <person name="Hu C.X."/>
            <person name="Zhou Y.K."/>
            <person name="Han B.P."/>
            <person name="Song L.R."/>
            <person name="Shu W.S."/>
        </authorList>
    </citation>
    <scope>NUCLEOTIDE SEQUENCE [LARGE SCALE GENOMIC DNA]</scope>
    <source>
        <strain evidence="1 2">FACHB-1050</strain>
    </source>
</reference>
<gene>
    <name evidence="1" type="ORF">H6G05_20545</name>
</gene>
<proteinExistence type="predicted"/>
<protein>
    <recommendedName>
        <fullName evidence="3">SPOR domain-containing protein</fullName>
    </recommendedName>
</protein>
<name>A0ABR8CFW6_9CYAN</name>
<evidence type="ECO:0000313" key="1">
    <source>
        <dbReference type="EMBL" id="MBD2319221.1"/>
    </source>
</evidence>
<dbReference type="Proteomes" id="UP000618445">
    <property type="component" value="Unassembled WGS sequence"/>
</dbReference>
<keyword evidence="2" id="KW-1185">Reference proteome</keyword>
<evidence type="ECO:0008006" key="3">
    <source>
        <dbReference type="Google" id="ProtNLM"/>
    </source>
</evidence>
<evidence type="ECO:0000313" key="2">
    <source>
        <dbReference type="Proteomes" id="UP000618445"/>
    </source>
</evidence>
<accession>A0ABR8CFW6</accession>
<organism evidence="1 2">
    <name type="scientific">Phormidium tenue FACHB-1050</name>
    <dbReference type="NCBI Taxonomy" id="2692857"/>
    <lineage>
        <taxon>Bacteria</taxon>
        <taxon>Bacillati</taxon>
        <taxon>Cyanobacteriota</taxon>
        <taxon>Cyanophyceae</taxon>
        <taxon>Oscillatoriophycideae</taxon>
        <taxon>Oscillatoriales</taxon>
        <taxon>Oscillatoriaceae</taxon>
        <taxon>Phormidium</taxon>
    </lineage>
</organism>
<comment type="caution">
    <text evidence="1">The sequence shown here is derived from an EMBL/GenBank/DDBJ whole genome shotgun (WGS) entry which is preliminary data.</text>
</comment>